<accession>A0A0Y9PRV3</accession>
<reference evidence="1 2" key="1">
    <citation type="submission" date="2016-02" db="EMBL/GenBank/DDBJ databases">
        <authorList>
            <consortium name="Pathogen Informatics"/>
        </authorList>
    </citation>
    <scope>NUCLEOTIDE SEQUENCE [LARGE SCALE GENOMIC DNA]</scope>
    <source>
        <strain evidence="1 2">K173</strain>
    </source>
</reference>
<proteinExistence type="predicted"/>
<name>A0A0Y9PRV3_PLABE</name>
<protein>
    <submittedName>
        <fullName evidence="1">Uncharacterized protein</fullName>
    </submittedName>
</protein>
<organism evidence="1 2">
    <name type="scientific">Plasmodium berghei</name>
    <dbReference type="NCBI Taxonomy" id="5821"/>
    <lineage>
        <taxon>Eukaryota</taxon>
        <taxon>Sar</taxon>
        <taxon>Alveolata</taxon>
        <taxon>Apicomplexa</taxon>
        <taxon>Aconoidasida</taxon>
        <taxon>Haemosporida</taxon>
        <taxon>Plasmodiidae</taxon>
        <taxon>Plasmodium</taxon>
        <taxon>Plasmodium (Vinckeia)</taxon>
    </lineage>
</organism>
<evidence type="ECO:0000313" key="1">
    <source>
        <dbReference type="EMBL" id="CXH16289.1"/>
    </source>
</evidence>
<gene>
    <name evidence="1" type="ORF">PBK173_000515300</name>
</gene>
<evidence type="ECO:0000313" key="2">
    <source>
        <dbReference type="Proteomes" id="UP000069549"/>
    </source>
</evidence>
<sequence>MTIVDVVHTIS</sequence>
<dbReference type="Proteomes" id="UP000069549">
    <property type="component" value="Unassembled WGS sequence"/>
</dbReference>
<dbReference type="EMBL" id="FFUQ01000237">
    <property type="protein sequence ID" value="CXH16289.1"/>
    <property type="molecule type" value="Genomic_DNA"/>
</dbReference>